<reference evidence="1 2" key="1">
    <citation type="submission" date="2018-12" db="EMBL/GenBank/DDBJ databases">
        <authorList>
            <person name="Yu L."/>
        </authorList>
    </citation>
    <scope>NUCLEOTIDE SEQUENCE [LARGE SCALE GENOMIC DNA]</scope>
    <source>
        <strain evidence="1 2">HAW-EB2</strain>
    </source>
</reference>
<evidence type="ECO:0000313" key="1">
    <source>
        <dbReference type="EMBL" id="RTR37657.1"/>
    </source>
</evidence>
<proteinExistence type="predicted"/>
<dbReference type="Proteomes" id="UP000267448">
    <property type="component" value="Unassembled WGS sequence"/>
</dbReference>
<dbReference type="Pfam" id="PF04077">
    <property type="entry name" value="DsrH"/>
    <property type="match status" value="1"/>
</dbReference>
<evidence type="ECO:0000313" key="2">
    <source>
        <dbReference type="Proteomes" id="UP000267448"/>
    </source>
</evidence>
<dbReference type="EMBL" id="RXNU01000011">
    <property type="protein sequence ID" value="RTR37657.1"/>
    <property type="molecule type" value="Genomic_DNA"/>
</dbReference>
<dbReference type="AlphaFoldDB" id="A0A3S0IMI6"/>
<organism evidence="1 2">
    <name type="scientific">Shewanella canadensis</name>
    <dbReference type="NCBI Taxonomy" id="271096"/>
    <lineage>
        <taxon>Bacteria</taxon>
        <taxon>Pseudomonadati</taxon>
        <taxon>Pseudomonadota</taxon>
        <taxon>Gammaproteobacteria</taxon>
        <taxon>Alteromonadales</taxon>
        <taxon>Shewanellaceae</taxon>
        <taxon>Shewanella</taxon>
    </lineage>
</organism>
<dbReference type="InterPro" id="IPR027396">
    <property type="entry name" value="DsrEFH-like"/>
</dbReference>
<dbReference type="PANTHER" id="PTHR37526:SF1">
    <property type="entry name" value="PROTEIN TUSB"/>
    <property type="match status" value="1"/>
</dbReference>
<sequence>MQTSAKQDNALACCIKYMDKQDSVLLSGNGVNSLLLSQWRERLADIRVMLLKDDVEARGLSKRFKDYPLIDYDTFVKESLTHDKVITW</sequence>
<protein>
    <submittedName>
        <fullName evidence="1">Sulfurtransferase complex subunit TusB</fullName>
    </submittedName>
</protein>
<dbReference type="NCBIfam" id="TIGR03011">
    <property type="entry name" value="sulf_tusB_dsrH"/>
    <property type="match status" value="1"/>
</dbReference>
<dbReference type="GO" id="GO:0002143">
    <property type="term" value="P:tRNA wobble position uridine thiolation"/>
    <property type="evidence" value="ECO:0007669"/>
    <property type="project" value="InterPro"/>
</dbReference>
<dbReference type="Gene3D" id="3.40.1260.10">
    <property type="entry name" value="DsrEFH-like"/>
    <property type="match status" value="1"/>
</dbReference>
<dbReference type="InterPro" id="IPR007215">
    <property type="entry name" value="Sulphur_relay_TusB/DsrH"/>
</dbReference>
<keyword evidence="2" id="KW-1185">Reference proteome</keyword>
<dbReference type="GO" id="GO:0016740">
    <property type="term" value="F:transferase activity"/>
    <property type="evidence" value="ECO:0007669"/>
    <property type="project" value="UniProtKB-KW"/>
</dbReference>
<dbReference type="GO" id="GO:1990228">
    <property type="term" value="C:sulfurtransferase complex"/>
    <property type="evidence" value="ECO:0007669"/>
    <property type="project" value="TreeGrafter"/>
</dbReference>
<dbReference type="SUPFAM" id="SSF75169">
    <property type="entry name" value="DsrEFH-like"/>
    <property type="match status" value="1"/>
</dbReference>
<dbReference type="PANTHER" id="PTHR37526">
    <property type="entry name" value="PROTEIN TUSB"/>
    <property type="match status" value="1"/>
</dbReference>
<accession>A0A3S0IMI6</accession>
<dbReference type="OrthoDB" id="9795117at2"/>
<comment type="caution">
    <text evidence="1">The sequence shown here is derived from an EMBL/GenBank/DDBJ whole genome shotgun (WGS) entry which is preliminary data.</text>
</comment>
<keyword evidence="1" id="KW-0808">Transferase</keyword>
<name>A0A3S0IMI6_9GAMM</name>
<gene>
    <name evidence="1" type="primary">dsrH</name>
    <name evidence="1" type="ORF">EKG38_17535</name>
</gene>